<evidence type="ECO:0000256" key="1">
    <source>
        <dbReference type="ARBA" id="ARBA00001946"/>
    </source>
</evidence>
<proteinExistence type="predicted"/>
<organism evidence="4 5">
    <name type="scientific">Cryptosporangium minutisporangium</name>
    <dbReference type="NCBI Taxonomy" id="113569"/>
    <lineage>
        <taxon>Bacteria</taxon>
        <taxon>Bacillati</taxon>
        <taxon>Actinomycetota</taxon>
        <taxon>Actinomycetes</taxon>
        <taxon>Cryptosporangiales</taxon>
        <taxon>Cryptosporangiaceae</taxon>
        <taxon>Cryptosporangium</taxon>
    </lineage>
</organism>
<comment type="caution">
    <text evidence="4">The sequence shown here is derived from an EMBL/GenBank/DDBJ whole genome shotgun (WGS) entry which is preliminary data.</text>
</comment>
<dbReference type="Proteomes" id="UP001501676">
    <property type="component" value="Unassembled WGS sequence"/>
</dbReference>
<name>A0ABP6SVM6_9ACTN</name>
<dbReference type="RefSeq" id="WP_345727895.1">
    <property type="nucleotide sequence ID" value="NZ_BAAAYN010000013.1"/>
</dbReference>
<evidence type="ECO:0000313" key="4">
    <source>
        <dbReference type="EMBL" id="GAA3385985.1"/>
    </source>
</evidence>
<protein>
    <submittedName>
        <fullName evidence="4">Aldolase/citrate lyase family protein</fullName>
    </submittedName>
</protein>
<accession>A0ABP6SVM6</accession>
<dbReference type="PANTHER" id="PTHR32308">
    <property type="entry name" value="LYASE BETA SUBUNIT, PUTATIVE (AFU_ORTHOLOGUE AFUA_4G13030)-RELATED"/>
    <property type="match status" value="1"/>
</dbReference>
<evidence type="ECO:0000256" key="3">
    <source>
        <dbReference type="ARBA" id="ARBA00022842"/>
    </source>
</evidence>
<dbReference type="PANTHER" id="PTHR32308:SF10">
    <property type="entry name" value="CITRATE LYASE SUBUNIT BETA"/>
    <property type="match status" value="1"/>
</dbReference>
<keyword evidence="4" id="KW-0456">Lyase</keyword>
<evidence type="ECO:0000256" key="2">
    <source>
        <dbReference type="ARBA" id="ARBA00022723"/>
    </source>
</evidence>
<dbReference type="SUPFAM" id="SSF51621">
    <property type="entry name" value="Phosphoenolpyruvate/pyruvate domain"/>
    <property type="match status" value="1"/>
</dbReference>
<dbReference type="Pfam" id="PF22484">
    <property type="entry name" value="DUF6986"/>
    <property type="match status" value="1"/>
</dbReference>
<keyword evidence="2" id="KW-0479">Metal-binding</keyword>
<evidence type="ECO:0000313" key="5">
    <source>
        <dbReference type="Proteomes" id="UP001501676"/>
    </source>
</evidence>
<dbReference type="InterPro" id="IPR054255">
    <property type="entry name" value="DUF6986"/>
</dbReference>
<dbReference type="GO" id="GO:0016829">
    <property type="term" value="F:lyase activity"/>
    <property type="evidence" value="ECO:0007669"/>
    <property type="project" value="UniProtKB-KW"/>
</dbReference>
<keyword evidence="3" id="KW-0460">Magnesium</keyword>
<dbReference type="Gene3D" id="3.20.20.60">
    <property type="entry name" value="Phosphoenolpyruvate-binding domains"/>
    <property type="match status" value="1"/>
</dbReference>
<dbReference type="InterPro" id="IPR015813">
    <property type="entry name" value="Pyrv/PenolPyrv_kinase-like_dom"/>
</dbReference>
<reference evidence="5" key="1">
    <citation type="journal article" date="2019" name="Int. J. Syst. Evol. Microbiol.">
        <title>The Global Catalogue of Microorganisms (GCM) 10K type strain sequencing project: providing services to taxonomists for standard genome sequencing and annotation.</title>
        <authorList>
            <consortium name="The Broad Institute Genomics Platform"/>
            <consortium name="The Broad Institute Genome Sequencing Center for Infectious Disease"/>
            <person name="Wu L."/>
            <person name="Ma J."/>
        </authorList>
    </citation>
    <scope>NUCLEOTIDE SEQUENCE [LARGE SCALE GENOMIC DNA]</scope>
    <source>
        <strain evidence="5">JCM 9458</strain>
    </source>
</reference>
<dbReference type="InterPro" id="IPR040442">
    <property type="entry name" value="Pyrv_kinase-like_dom_sf"/>
</dbReference>
<keyword evidence="5" id="KW-1185">Reference proteome</keyword>
<comment type="cofactor">
    <cofactor evidence="1">
        <name>Mg(2+)</name>
        <dbReference type="ChEBI" id="CHEBI:18420"/>
    </cofactor>
</comment>
<sequence length="425" mass="45153">MAPLDELLDELDARLAETDAALALQHERPAPGRQPVHTVYVPADQFSAGLPARWGTEAQALLDEHAPFADQLATATGLPVEAVHGALPRVRVKLATEPIEDLRIDFEDGYGYRSDADEDADAQKAGQAMAALIGRDGAPFSLGLRVKSMETRDRRRGVRTLDLLVGALCTALPDGPEMPPILSGRFVVTLPKVSSVAQVEAVLSVVDAIEDAHQLTSGTIGVELQIELPSAIQSADGTATVARLVGAAGTRCAGVHYGTYDYSAACGVAAAFQSLEHPVADHAKAVMLLAAVQAGVPAVDGSTNVMPTGPTENVHDAWRLHARLVRRSLERAYYQGWDMHPGHLITRYLATYVFFRDALPAAGARLSTYLARSSSQSGVVDEPATARALSTVILRGLDCGALTEEEVAAVALDVAQLRRLSRPRA</sequence>
<gene>
    <name evidence="4" type="ORF">GCM10020369_21600</name>
</gene>
<dbReference type="EMBL" id="BAAAYN010000013">
    <property type="protein sequence ID" value="GAA3385985.1"/>
    <property type="molecule type" value="Genomic_DNA"/>
</dbReference>